<accession>A0A0W0TNW4</accession>
<dbReference type="EMBL" id="LNYC01000072">
    <property type="protein sequence ID" value="KTC97238.1"/>
    <property type="molecule type" value="Genomic_DNA"/>
</dbReference>
<proteinExistence type="predicted"/>
<name>A0A0W0TNW4_9GAMM</name>
<dbReference type="STRING" id="45065.Lgee_1899"/>
<dbReference type="OrthoDB" id="5645074at2"/>
<dbReference type="PATRIC" id="fig|45065.4.peg.2062"/>
<dbReference type="RefSeq" id="WP_028385563.1">
    <property type="nucleotide sequence ID" value="NZ_CAAAHN010000002.1"/>
</dbReference>
<dbReference type="AlphaFoldDB" id="A0A0W0TNW4"/>
<evidence type="ECO:0000313" key="1">
    <source>
        <dbReference type="EMBL" id="KTC97238.1"/>
    </source>
</evidence>
<reference evidence="1 2" key="1">
    <citation type="submission" date="2015-11" db="EMBL/GenBank/DDBJ databases">
        <title>Genomic analysis of 38 Legionella species identifies large and diverse effector repertoires.</title>
        <authorList>
            <person name="Burstein D."/>
            <person name="Amaro F."/>
            <person name="Zusman T."/>
            <person name="Lifshitz Z."/>
            <person name="Cohen O."/>
            <person name="Gilbert J.A."/>
            <person name="Pupko T."/>
            <person name="Shuman H.A."/>
            <person name="Segal G."/>
        </authorList>
    </citation>
    <scope>NUCLEOTIDE SEQUENCE [LARGE SCALE GENOMIC DNA]</scope>
    <source>
        <strain evidence="1 2">ATCC 49504</strain>
    </source>
</reference>
<gene>
    <name evidence="1" type="ORF">Lgee_1899</name>
</gene>
<keyword evidence="2" id="KW-1185">Reference proteome</keyword>
<sequence>MGSVDSEDVVRMRELLRQTSEFVACFELAESKMLEWQLVLEARQAAQEKLFDEQFQQISELLESLRAGLSQMGLARLRMAADEALEKGEYCVESLRLTGERITDRLDAHEEALETLTEEALSRIALQVQEGLLRVDNAFAEYDARQFARVASESCEQVERVALHAVRRSEQLFRSFQWRIAAIALLTTLATTLTIGLYVSNELPWESHRVAVNERVAGKALLQVWPQLSEAEKSRILQRAQKVEDEG</sequence>
<evidence type="ECO:0000313" key="2">
    <source>
        <dbReference type="Proteomes" id="UP000054785"/>
    </source>
</evidence>
<protein>
    <submittedName>
        <fullName evidence="1">Uncharacterized protein</fullName>
    </submittedName>
</protein>
<dbReference type="Proteomes" id="UP000054785">
    <property type="component" value="Unassembled WGS sequence"/>
</dbReference>
<comment type="caution">
    <text evidence="1">The sequence shown here is derived from an EMBL/GenBank/DDBJ whole genome shotgun (WGS) entry which is preliminary data.</text>
</comment>
<organism evidence="1 2">
    <name type="scientific">Legionella geestiana</name>
    <dbReference type="NCBI Taxonomy" id="45065"/>
    <lineage>
        <taxon>Bacteria</taxon>
        <taxon>Pseudomonadati</taxon>
        <taxon>Pseudomonadota</taxon>
        <taxon>Gammaproteobacteria</taxon>
        <taxon>Legionellales</taxon>
        <taxon>Legionellaceae</taxon>
        <taxon>Legionella</taxon>
    </lineage>
</organism>